<dbReference type="InterPro" id="IPR037185">
    <property type="entry name" value="EmrE-like"/>
</dbReference>
<evidence type="ECO:0000256" key="2">
    <source>
        <dbReference type="ARBA" id="ARBA00006117"/>
    </source>
</evidence>
<feature type="transmembrane region" description="Helical" evidence="8">
    <location>
        <begin position="280"/>
        <end position="300"/>
    </location>
</feature>
<accession>A0A4P6ZJZ8</accession>
<dbReference type="AlphaFoldDB" id="A0A4P6ZJZ8"/>
<dbReference type="PANTHER" id="PTHR16119:SF17">
    <property type="entry name" value="TRANSMEMBRANE PROTEIN 144"/>
    <property type="match status" value="1"/>
</dbReference>
<feature type="transmembrane region" description="Helical" evidence="8">
    <location>
        <begin position="125"/>
        <end position="143"/>
    </location>
</feature>
<evidence type="ECO:0000256" key="3">
    <source>
        <dbReference type="ARBA" id="ARBA00022448"/>
    </source>
</evidence>
<dbReference type="InterPro" id="IPR010651">
    <property type="entry name" value="Sugar_transport"/>
</dbReference>
<feature type="transmembrane region" description="Helical" evidence="8">
    <location>
        <begin position="94"/>
        <end position="119"/>
    </location>
</feature>
<evidence type="ECO:0000256" key="1">
    <source>
        <dbReference type="ARBA" id="ARBA00004651"/>
    </source>
</evidence>
<evidence type="ECO:0000256" key="6">
    <source>
        <dbReference type="ARBA" id="ARBA00022989"/>
    </source>
</evidence>
<evidence type="ECO:0000256" key="8">
    <source>
        <dbReference type="SAM" id="Phobius"/>
    </source>
</evidence>
<evidence type="ECO:0000313" key="9">
    <source>
        <dbReference type="EMBL" id="QBP18075.1"/>
    </source>
</evidence>
<dbReference type="OrthoDB" id="1452595at2"/>
<feature type="transmembrane region" description="Helical" evidence="8">
    <location>
        <begin position="184"/>
        <end position="208"/>
    </location>
</feature>
<evidence type="ECO:0000256" key="7">
    <source>
        <dbReference type="ARBA" id="ARBA00023136"/>
    </source>
</evidence>
<keyword evidence="5 8" id="KW-0812">Transmembrane</keyword>
<dbReference type="SUPFAM" id="SSF103481">
    <property type="entry name" value="Multidrug resistance efflux transporter EmrE"/>
    <property type="match status" value="2"/>
</dbReference>
<gene>
    <name evidence="9" type="ORF">ELX58_02705</name>
</gene>
<dbReference type="Pfam" id="PF06800">
    <property type="entry name" value="Sugar_transport"/>
    <property type="match status" value="1"/>
</dbReference>
<keyword evidence="4" id="KW-0762">Sugar transport</keyword>
<feature type="transmembrane region" description="Helical" evidence="8">
    <location>
        <begin position="155"/>
        <end position="178"/>
    </location>
</feature>
<keyword evidence="6 8" id="KW-1133">Transmembrane helix</keyword>
<dbReference type="EMBL" id="CP034726">
    <property type="protein sequence ID" value="QBP18075.1"/>
    <property type="molecule type" value="Genomic_DNA"/>
</dbReference>
<feature type="transmembrane region" description="Helical" evidence="8">
    <location>
        <begin position="228"/>
        <end position="245"/>
    </location>
</feature>
<feature type="transmembrane region" description="Helical" evidence="8">
    <location>
        <begin position="65"/>
        <end position="82"/>
    </location>
</feature>
<dbReference type="KEGG" id="lji:ELX58_02705"/>
<evidence type="ECO:0000256" key="4">
    <source>
        <dbReference type="ARBA" id="ARBA00022597"/>
    </source>
</evidence>
<dbReference type="GO" id="GO:0005886">
    <property type="term" value="C:plasma membrane"/>
    <property type="evidence" value="ECO:0007669"/>
    <property type="project" value="UniProtKB-SubCell"/>
</dbReference>
<keyword evidence="10" id="KW-1185">Reference proteome</keyword>
<feature type="transmembrane region" description="Helical" evidence="8">
    <location>
        <begin position="6"/>
        <end position="26"/>
    </location>
</feature>
<dbReference type="Proteomes" id="UP000294321">
    <property type="component" value="Chromosome"/>
</dbReference>
<reference evidence="10" key="1">
    <citation type="submission" date="2018-12" db="EMBL/GenBank/DDBJ databases">
        <title>A new species of lactobacillus.</title>
        <authorList>
            <person name="Jian Y."/>
            <person name="Xin L."/>
            <person name="Hong Z.J."/>
            <person name="Ming L.Z."/>
            <person name="Hong X.Z."/>
        </authorList>
    </citation>
    <scope>NUCLEOTIDE SEQUENCE [LARGE SCALE GENOMIC DNA]</scope>
    <source>
        <strain evidence="10">HSLZ-75</strain>
    </source>
</reference>
<name>A0A4P6ZJZ8_9LACO</name>
<dbReference type="Gene3D" id="1.10.3730.20">
    <property type="match status" value="2"/>
</dbReference>
<feature type="transmembrane region" description="Helical" evidence="8">
    <location>
        <begin position="251"/>
        <end position="271"/>
    </location>
</feature>
<comment type="similarity">
    <text evidence="2">Belongs to the GRP transporter (TC 2.A.7.5) family.</text>
</comment>
<sequence>MILLDIFIAILPALLWGAGPLLATLVGGKPIQQVTGTCYGQFVIGVVLYLVYGMIFGMPAITFKLLFWPLLGGILWAVAQLMQFTSFKQLSVSIAMPISTGLQVIEIPLLGVIFWGEWYMPHAKLYGFISIAVLIIGICLTSYKQNASSNKKLDYKGGLTMLIVGSFGYTACSIFPKISDAHTFSQTIVLCLGQNIGMCLGAAVMAAFIQHKAHFNVLTAKVSFKNMIVGLLGGIGILCYLYALSKLGPATAFPLTQMNVLVSTLGGIFILHEHKTYKEMAFILIGLVLILGAATVIAQLK</sequence>
<keyword evidence="7 8" id="KW-0472">Membrane</keyword>
<dbReference type="PANTHER" id="PTHR16119">
    <property type="entry name" value="TRANSMEMBRANE PROTEIN 144"/>
    <property type="match status" value="1"/>
</dbReference>
<keyword evidence="3" id="KW-0813">Transport</keyword>
<proteinExistence type="inferred from homology"/>
<comment type="subcellular location">
    <subcellularLocation>
        <location evidence="1">Cell membrane</location>
        <topology evidence="1">Multi-pass membrane protein</topology>
    </subcellularLocation>
</comment>
<organism evidence="9 10">
    <name type="scientific">Acetilactobacillus jinshanensis</name>
    <dbReference type="NCBI Taxonomy" id="1720083"/>
    <lineage>
        <taxon>Bacteria</taxon>
        <taxon>Bacillati</taxon>
        <taxon>Bacillota</taxon>
        <taxon>Bacilli</taxon>
        <taxon>Lactobacillales</taxon>
        <taxon>Lactobacillaceae</taxon>
        <taxon>Acetilactobacillus</taxon>
    </lineage>
</organism>
<dbReference type="GO" id="GO:0015144">
    <property type="term" value="F:carbohydrate transmembrane transporter activity"/>
    <property type="evidence" value="ECO:0007669"/>
    <property type="project" value="InterPro"/>
</dbReference>
<evidence type="ECO:0000256" key="5">
    <source>
        <dbReference type="ARBA" id="ARBA00022692"/>
    </source>
</evidence>
<evidence type="ECO:0000313" key="10">
    <source>
        <dbReference type="Proteomes" id="UP000294321"/>
    </source>
</evidence>
<protein>
    <submittedName>
        <fullName evidence="9">Ribose uptake protein RbsU</fullName>
    </submittedName>
</protein>
<feature type="transmembrane region" description="Helical" evidence="8">
    <location>
        <begin position="38"/>
        <end position="59"/>
    </location>
</feature>